<keyword evidence="2" id="KW-1185">Reference proteome</keyword>
<evidence type="ECO:0000313" key="2">
    <source>
        <dbReference type="Proteomes" id="UP001054945"/>
    </source>
</evidence>
<accession>A0AAV4TZT3</accession>
<dbReference type="Proteomes" id="UP001054945">
    <property type="component" value="Unassembled WGS sequence"/>
</dbReference>
<organism evidence="1 2">
    <name type="scientific">Caerostris extrusa</name>
    <name type="common">Bark spider</name>
    <name type="synonym">Caerostris bankana</name>
    <dbReference type="NCBI Taxonomy" id="172846"/>
    <lineage>
        <taxon>Eukaryota</taxon>
        <taxon>Metazoa</taxon>
        <taxon>Ecdysozoa</taxon>
        <taxon>Arthropoda</taxon>
        <taxon>Chelicerata</taxon>
        <taxon>Arachnida</taxon>
        <taxon>Araneae</taxon>
        <taxon>Araneomorphae</taxon>
        <taxon>Entelegynae</taxon>
        <taxon>Araneoidea</taxon>
        <taxon>Araneidae</taxon>
        <taxon>Caerostris</taxon>
    </lineage>
</organism>
<comment type="caution">
    <text evidence="1">The sequence shown here is derived from an EMBL/GenBank/DDBJ whole genome shotgun (WGS) entry which is preliminary data.</text>
</comment>
<proteinExistence type="predicted"/>
<gene>
    <name evidence="1" type="ORF">CEXT_66141</name>
</gene>
<protein>
    <submittedName>
        <fullName evidence="1">Uncharacterized protein</fullName>
    </submittedName>
</protein>
<reference evidence="1 2" key="1">
    <citation type="submission" date="2021-06" db="EMBL/GenBank/DDBJ databases">
        <title>Caerostris extrusa draft genome.</title>
        <authorList>
            <person name="Kono N."/>
            <person name="Arakawa K."/>
        </authorList>
    </citation>
    <scope>NUCLEOTIDE SEQUENCE [LARGE SCALE GENOMIC DNA]</scope>
</reference>
<dbReference type="AlphaFoldDB" id="A0AAV4TZT3"/>
<name>A0AAV4TZT3_CAEEX</name>
<dbReference type="EMBL" id="BPLR01011998">
    <property type="protein sequence ID" value="GIY50628.1"/>
    <property type="molecule type" value="Genomic_DNA"/>
</dbReference>
<evidence type="ECO:0000313" key="1">
    <source>
        <dbReference type="EMBL" id="GIY50628.1"/>
    </source>
</evidence>
<sequence>MLRLGKHLTTPIPISVFRQQFYRSPLPTDTPLSNCVDGERGQGGHEMKFGCRTENVHFNLEHLEINIGCGMGWESIWGTLVISILSSSVKVPMNIFFKISILVVQ</sequence>